<evidence type="ECO:0000256" key="3">
    <source>
        <dbReference type="ARBA" id="ARBA00023125"/>
    </source>
</evidence>
<reference evidence="5 6" key="1">
    <citation type="submission" date="2022-08" db="EMBL/GenBank/DDBJ databases">
        <title>Aerococcaceae sp. nov isolated from spoiled eye mask.</title>
        <authorList>
            <person name="Zhou G."/>
            <person name="Xie X.-B."/>
            <person name="Shi Q.-S."/>
            <person name="Wang Y.-S."/>
            <person name="Wen X."/>
            <person name="Peng H."/>
            <person name="Yang X.-J."/>
            <person name="Tao H.-B."/>
            <person name="Huang X.-M."/>
        </authorList>
    </citation>
    <scope>NUCLEOTIDE SEQUENCE [LARGE SCALE GENOMIC DNA]</scope>
    <source>
        <strain evidence="6">DM20194951</strain>
    </source>
</reference>
<comment type="similarity">
    <text evidence="1">Belongs to the BlaI transcriptional regulatory family.</text>
</comment>
<dbReference type="RefSeq" id="WP_313793983.1">
    <property type="nucleotide sequence ID" value="NZ_CP102453.1"/>
</dbReference>
<evidence type="ECO:0000256" key="1">
    <source>
        <dbReference type="ARBA" id="ARBA00011046"/>
    </source>
</evidence>
<gene>
    <name evidence="5" type="ORF">NRE15_02185</name>
</gene>
<dbReference type="Pfam" id="PF03965">
    <property type="entry name" value="Penicillinase_R"/>
    <property type="match status" value="1"/>
</dbReference>
<keyword evidence="4" id="KW-0804">Transcription</keyword>
<evidence type="ECO:0000256" key="4">
    <source>
        <dbReference type="ARBA" id="ARBA00023163"/>
    </source>
</evidence>
<dbReference type="InterPro" id="IPR005650">
    <property type="entry name" value="BlaI_family"/>
</dbReference>
<keyword evidence="2" id="KW-0805">Transcription regulation</keyword>
<evidence type="ECO:0000256" key="2">
    <source>
        <dbReference type="ARBA" id="ARBA00023015"/>
    </source>
</evidence>
<dbReference type="Proteomes" id="UP001315967">
    <property type="component" value="Chromosome"/>
</dbReference>
<protein>
    <submittedName>
        <fullName evidence="5">BlaI/MecI/CopY family transcriptional regulator</fullName>
    </submittedName>
</protein>
<evidence type="ECO:0000313" key="6">
    <source>
        <dbReference type="Proteomes" id="UP001315967"/>
    </source>
</evidence>
<organism evidence="5 6">
    <name type="scientific">Fundicoccus culcitae</name>
    <dbReference type="NCBI Taxonomy" id="2969821"/>
    <lineage>
        <taxon>Bacteria</taxon>
        <taxon>Bacillati</taxon>
        <taxon>Bacillota</taxon>
        <taxon>Bacilli</taxon>
        <taxon>Lactobacillales</taxon>
        <taxon>Aerococcaceae</taxon>
        <taxon>Fundicoccus</taxon>
    </lineage>
</organism>
<dbReference type="SUPFAM" id="SSF46785">
    <property type="entry name" value="Winged helix' DNA-binding domain"/>
    <property type="match status" value="1"/>
</dbReference>
<dbReference type="Gene3D" id="1.10.10.10">
    <property type="entry name" value="Winged helix-like DNA-binding domain superfamily/Winged helix DNA-binding domain"/>
    <property type="match status" value="1"/>
</dbReference>
<keyword evidence="3" id="KW-0238">DNA-binding</keyword>
<name>A0ABY5P6W7_9LACT</name>
<proteinExistence type="inferred from homology"/>
<evidence type="ECO:0000313" key="5">
    <source>
        <dbReference type="EMBL" id="UUX34481.1"/>
    </source>
</evidence>
<dbReference type="InterPro" id="IPR036390">
    <property type="entry name" value="WH_DNA-bd_sf"/>
</dbReference>
<dbReference type="EMBL" id="CP102453">
    <property type="protein sequence ID" value="UUX34481.1"/>
    <property type="molecule type" value="Genomic_DNA"/>
</dbReference>
<sequence length="121" mass="13795">MKKIKVTNKELEILHILWNAGEPLTANQMCEANPELVMSTVQTNLRNLQTKKLIKVADIVLIGKAFSRSYAPLMSQEDFILNQYKNINLENLMTGFVGQNNSISDEEISKIEALLEEMRKN</sequence>
<accession>A0ABY5P6W7</accession>
<keyword evidence="6" id="KW-1185">Reference proteome</keyword>
<dbReference type="InterPro" id="IPR036388">
    <property type="entry name" value="WH-like_DNA-bd_sf"/>
</dbReference>